<dbReference type="InterPro" id="IPR015813">
    <property type="entry name" value="Pyrv/PenolPyrv_kinase-like_dom"/>
</dbReference>
<sequence>MIKFLQFVERQVVLFDALEDAAFSKINDMSGFGTIDYMLQKVNNEQLKYHKHLQSLLKNYKTRLVLTAHPTQFYPNVILAIIVQLGKAIENNDLDKVRDLFLQMGLTRFANKAKPTPIDEALSIIWYLEHVFYNVVPSVQSKLSSEMVNLDIGFWPGGDRDGNPYVTADVTIEVADRLRNSLMRLYYRDIQDLRLRLTFDGPYDDLGKIALKIKKDQYRNYSELINDLNSVMVELKEKYQGLFSDLVRDVILKINIFKFHFAKIDIRQNSAIHRNVVHEILSASGVNHDYKSLAGNEKLDLLVANWNINLNSANLTDEMANEVLNTIRAIAKVQKLNGKQAIERYIISNTDSVASVVEVLWLVNQINHELDSESKILIEIVPLFETVDDLDNSYSIMEQLYNLPVYANNLKALSNQQTIMLGFSDGTKDGGYLMANWAIFLAKKKLSLLASKYSVNVTFFDGRGGPPSRGGGNTYAFYQSLAQEIEAHEIQLTIQGQTISANFGTHDSAIFNMEHLLSAGISGQLFTTESSIIEKDEEELINQMAEYSLEYYLQLKNDPIFLDYLQEITPLNYLAAANIGSRPAKRNKGSELKLEDLRAIPFGGAWMQMKQNILGYYGVGSAIQKLLSQDRMAMHKLQHLYQHSLFFKGLVDNSMQSLATTNFEITKHLRDDPKFGAFWQKLYDEAELTKELLLYISGHDSLIADNPVKDLSTEFREQIILPLLLIQQYAMDKLRKMDSNDESYETYEHLVKKSLAASINASRNSI</sequence>
<dbReference type="GO" id="GO:0015977">
    <property type="term" value="P:carbon fixation"/>
    <property type="evidence" value="ECO:0007669"/>
    <property type="project" value="InterPro"/>
</dbReference>
<dbReference type="Proteomes" id="UP000236655">
    <property type="component" value="Chromosome"/>
</dbReference>
<dbReference type="EMBL" id="CP024847">
    <property type="protein sequence ID" value="AUR52410.1"/>
    <property type="molecule type" value="Genomic_DNA"/>
</dbReference>
<dbReference type="PANTHER" id="PTHR30523:SF6">
    <property type="entry name" value="PHOSPHOENOLPYRUVATE CARBOXYLASE"/>
    <property type="match status" value="1"/>
</dbReference>
<dbReference type="AlphaFoldDB" id="A0A2I7N7J5"/>
<proteinExistence type="predicted"/>
<reference evidence="4" key="1">
    <citation type="submission" date="2017-11" db="EMBL/GenBank/DDBJ databases">
        <authorList>
            <person name="Chan K.G."/>
            <person name="Lee L.S."/>
        </authorList>
    </citation>
    <scope>NUCLEOTIDE SEQUENCE [LARGE SCALE GENOMIC DNA]</scope>
    <source>
        <strain evidence="4">DSM 100970</strain>
    </source>
</reference>
<dbReference type="GO" id="GO:0006099">
    <property type="term" value="P:tricarboxylic acid cycle"/>
    <property type="evidence" value="ECO:0007669"/>
    <property type="project" value="InterPro"/>
</dbReference>
<dbReference type="OrthoDB" id="9768133at2"/>
<dbReference type="SUPFAM" id="SSF51621">
    <property type="entry name" value="Phosphoenolpyruvate/pyruvate domain"/>
    <property type="match status" value="1"/>
</dbReference>
<evidence type="ECO:0000256" key="2">
    <source>
        <dbReference type="ARBA" id="ARBA00022419"/>
    </source>
</evidence>
<name>A0A2I7N7J5_9NEIS</name>
<accession>A0A2I7N7J5</accession>
<evidence type="ECO:0000313" key="3">
    <source>
        <dbReference type="EMBL" id="AUR52410.1"/>
    </source>
</evidence>
<gene>
    <name evidence="3" type="ORF">CUN60_08900</name>
</gene>
<dbReference type="GO" id="GO:0008964">
    <property type="term" value="F:phosphoenolpyruvate carboxylase activity"/>
    <property type="evidence" value="ECO:0007669"/>
    <property type="project" value="InterPro"/>
</dbReference>
<dbReference type="PRINTS" id="PR00150">
    <property type="entry name" value="PEPCARBXLASE"/>
</dbReference>
<organism evidence="3 4">
    <name type="scientific">Aquella oligotrophica</name>
    <dbReference type="NCBI Taxonomy" id="2067065"/>
    <lineage>
        <taxon>Bacteria</taxon>
        <taxon>Pseudomonadati</taxon>
        <taxon>Pseudomonadota</taxon>
        <taxon>Betaproteobacteria</taxon>
        <taxon>Neisseriales</taxon>
        <taxon>Neisseriaceae</taxon>
        <taxon>Aquella</taxon>
    </lineage>
</organism>
<keyword evidence="3" id="KW-0670">Pyruvate</keyword>
<dbReference type="InterPro" id="IPR021135">
    <property type="entry name" value="PEP_COase"/>
</dbReference>
<dbReference type="PANTHER" id="PTHR30523">
    <property type="entry name" value="PHOSPHOENOLPYRUVATE CARBOXYLASE"/>
    <property type="match status" value="1"/>
</dbReference>
<dbReference type="RefSeq" id="WP_102951703.1">
    <property type="nucleotide sequence ID" value="NZ_CP024847.1"/>
</dbReference>
<dbReference type="Pfam" id="PF00311">
    <property type="entry name" value="PEPcase"/>
    <property type="match status" value="2"/>
</dbReference>
<dbReference type="KEGG" id="nba:CUN60_08900"/>
<comment type="function">
    <text evidence="1">Forms oxaloacetate, a four-carbon dicarboxylic acid source for the tricarboxylic acid cycle.</text>
</comment>
<evidence type="ECO:0000313" key="4">
    <source>
        <dbReference type="Proteomes" id="UP000236655"/>
    </source>
</evidence>
<evidence type="ECO:0000256" key="1">
    <source>
        <dbReference type="ARBA" id="ARBA00003670"/>
    </source>
</evidence>
<dbReference type="GO" id="GO:0005829">
    <property type="term" value="C:cytosol"/>
    <property type="evidence" value="ECO:0007669"/>
    <property type="project" value="TreeGrafter"/>
</dbReference>
<protein>
    <recommendedName>
        <fullName evidence="2">Phosphoenolpyruvate carboxylase</fullName>
    </recommendedName>
</protein>
<keyword evidence="4" id="KW-1185">Reference proteome</keyword>